<feature type="region of interest" description="Disordered" evidence="1">
    <location>
        <begin position="50"/>
        <end position="112"/>
    </location>
</feature>
<evidence type="ECO:0000256" key="1">
    <source>
        <dbReference type="SAM" id="MobiDB-lite"/>
    </source>
</evidence>
<organism evidence="3 4">
    <name type="scientific">Porcisia hertigi</name>
    <dbReference type="NCBI Taxonomy" id="2761500"/>
    <lineage>
        <taxon>Eukaryota</taxon>
        <taxon>Discoba</taxon>
        <taxon>Euglenozoa</taxon>
        <taxon>Kinetoplastea</taxon>
        <taxon>Metakinetoplastina</taxon>
        <taxon>Trypanosomatida</taxon>
        <taxon>Trypanosomatidae</taxon>
        <taxon>Leishmaniinae</taxon>
        <taxon>Porcisia</taxon>
    </lineage>
</organism>
<dbReference type="KEGG" id="phet:94290845"/>
<evidence type="ECO:0000313" key="3">
    <source>
        <dbReference type="EMBL" id="KAG5504345.1"/>
    </source>
</evidence>
<protein>
    <recommendedName>
        <fullName evidence="2">DUF7920 domain-containing protein</fullName>
    </recommendedName>
</protein>
<proteinExistence type="predicted"/>
<feature type="region of interest" description="Disordered" evidence="1">
    <location>
        <begin position="224"/>
        <end position="261"/>
    </location>
</feature>
<feature type="region of interest" description="Disordered" evidence="1">
    <location>
        <begin position="1"/>
        <end position="22"/>
    </location>
</feature>
<feature type="domain" description="DUF7920" evidence="2">
    <location>
        <begin position="116"/>
        <end position="188"/>
    </location>
</feature>
<dbReference type="GeneID" id="94290845"/>
<feature type="compositionally biased region" description="Polar residues" evidence="1">
    <location>
        <begin position="93"/>
        <end position="108"/>
    </location>
</feature>
<name>A0A836IHD4_9TRYP</name>
<dbReference type="RefSeq" id="XP_067756968.1">
    <property type="nucleotide sequence ID" value="XM_067900768.1"/>
</dbReference>
<reference evidence="3 4" key="1">
    <citation type="submission" date="2021-02" db="EMBL/GenBank/DDBJ databases">
        <title>Porcisia hertigi Genome sequencing and assembly.</title>
        <authorList>
            <person name="Almutairi H."/>
            <person name="Gatherer D."/>
        </authorList>
    </citation>
    <scope>NUCLEOTIDE SEQUENCE [LARGE SCALE GENOMIC DNA]</scope>
    <source>
        <strain evidence="3 4">C119</strain>
    </source>
</reference>
<evidence type="ECO:0000259" key="2">
    <source>
        <dbReference type="Pfam" id="PF25536"/>
    </source>
</evidence>
<dbReference type="Proteomes" id="UP000674318">
    <property type="component" value="Unassembled WGS sequence"/>
</dbReference>
<dbReference type="InterPro" id="IPR027417">
    <property type="entry name" value="P-loop_NTPase"/>
</dbReference>
<dbReference type="OrthoDB" id="3512845at2759"/>
<feature type="compositionally biased region" description="Low complexity" evidence="1">
    <location>
        <begin position="945"/>
        <end position="955"/>
    </location>
</feature>
<dbReference type="GO" id="GO:0046403">
    <property type="term" value="F:polynucleotide 3'-phosphatase activity"/>
    <property type="evidence" value="ECO:0007669"/>
    <property type="project" value="TreeGrafter"/>
</dbReference>
<comment type="caution">
    <text evidence="3">The sequence shown here is derived from an EMBL/GenBank/DDBJ whole genome shotgun (WGS) entry which is preliminary data.</text>
</comment>
<feature type="compositionally biased region" description="Polar residues" evidence="1">
    <location>
        <begin position="61"/>
        <end position="78"/>
    </location>
</feature>
<dbReference type="GO" id="GO:0006281">
    <property type="term" value="P:DNA repair"/>
    <property type="evidence" value="ECO:0007669"/>
    <property type="project" value="TreeGrafter"/>
</dbReference>
<feature type="compositionally biased region" description="Low complexity" evidence="1">
    <location>
        <begin position="224"/>
        <end position="256"/>
    </location>
</feature>
<sequence length="1254" mass="134536">MASFLESHHSHAVPAASNGIPGPSPTDAWTYDLDVTDVYGDLQRPSALSLSVGSDADGSHRTYNSSATGVTAPASSAGSPRPHQTPICATPNVPVTSGSKEQSSSTVSAAALDEDQRRCMNVAYHISFRGDPRVKLKPTAVALPNGVHFLIIDRFLSGNSDGVYSKSKKIWEHIPVGQARVFARAPTEVSSFLSSGRVEEAGYVKHKGSCTDIATTAALQCSPTTASSTKSTVSSPPGSPPIASSPIPNAPRSSSPLNRWDYAPPQPPPFCNEWTRVGTSVGLRKIGHWREATNVFSIHKEVSKRAVALEKVDGEPGRIAAFCWLGERYWIIGCRCQHIVTRLSVPEADLLRYGVSASSPGPASSSSSSAAASDDACVSSKLSFTERTSSSPCASSSTRNTHDDVEKGSVHMTATSNISAMNGGSASSEAAYLDLTVRIARLWRRLLESLCINTDIEATVPDAVSASNSTADTSKDPLVELHASVAADSRSLCFDVILSGWERLQRYSAPRDLPAEGPMSTDSPTAVMAAAPGVTGHSDAAASANTAGKATIPLWFYAITWDASLDECGWCMDVKAAFTFFSRFRLPTVACLGDVRLGSPDYEALRQSLLSRCDTAGAVLYGSNRDKADGGEEAAVVQVWKCRAYPHSLERVVQEYVVTHRLSGEPLRSKVKKKISSLSRETRLSIKKWELRRLPFMLDFALWLHQEKYITHSTDLVTLKAIRGHWLTHQERFQALEEARGKCSRCSGCTDAADGMRCPGKAESDDDAGNVEDNAQQLNHVEDASPPGVESLDTIMLIGPQGCGKSTLARILYALLEEVGRAPRWLNQDEAGSRSAYLASIRRAVSQGGYSHLLLDKMNLDDRSRSDYTAVGLKPVLVVAWTHPNGVEAMVGVCYNRVVQRGACHRSFCAEDTAPLGHPPSSTPSLSPVQQGGGDSPLSVSGGTPVVRSAPVSPSPLSIGQDECLPNVSLPVVRASPPSRLHGILQASAKRYQIPVNAPLVELDVTWSSQKMVAVVWEALREKGTSALPPLAELEVEAAMKVSYTYEQLLGTYPSCVESAVLRGPSSDVLIKQLSLVLPRLMIPKAQRVQPNVESLLHNFSLNPSPTAFVRYARQVGRARPMTVQAVVSNPKVTFLLMVGPTEAAAVLSLQRDAARSVLPTVPPGPTPSGEAAPVIRKGTTGGCAPPAAGDTSSMETSLKQEHFAVLARANVTPEYCEALARRVREDPYDDPYCTVQWLSTPLEVDFTVTLRFP</sequence>
<dbReference type="SUPFAM" id="SSF52540">
    <property type="entry name" value="P-loop containing nucleoside triphosphate hydrolases"/>
    <property type="match status" value="1"/>
</dbReference>
<evidence type="ECO:0000313" key="4">
    <source>
        <dbReference type="Proteomes" id="UP000674318"/>
    </source>
</evidence>
<keyword evidence="4" id="KW-1185">Reference proteome</keyword>
<dbReference type="AlphaFoldDB" id="A0A836IHD4"/>
<dbReference type="EMBL" id="JAFJZO010000023">
    <property type="protein sequence ID" value="KAG5504345.1"/>
    <property type="molecule type" value="Genomic_DNA"/>
</dbReference>
<dbReference type="GO" id="GO:0046404">
    <property type="term" value="F:ATP-dependent polydeoxyribonucleotide 5'-hydroxyl-kinase activity"/>
    <property type="evidence" value="ECO:0007669"/>
    <property type="project" value="TreeGrafter"/>
</dbReference>
<feature type="region of interest" description="Disordered" evidence="1">
    <location>
        <begin position="387"/>
        <end position="407"/>
    </location>
</feature>
<feature type="region of interest" description="Disordered" evidence="1">
    <location>
        <begin position="915"/>
        <end position="955"/>
    </location>
</feature>
<feature type="domain" description="DUF7920" evidence="2">
    <location>
        <begin position="554"/>
        <end position="654"/>
    </location>
</feature>
<feature type="domain" description="DUF7920" evidence="2">
    <location>
        <begin position="273"/>
        <end position="357"/>
    </location>
</feature>
<accession>A0A836IHD4</accession>
<dbReference type="PANTHER" id="PTHR12083">
    <property type="entry name" value="BIFUNCTIONAL POLYNUCLEOTIDE PHOSPHATASE/KINASE"/>
    <property type="match status" value="1"/>
</dbReference>
<feature type="region of interest" description="Disordered" evidence="1">
    <location>
        <begin position="1160"/>
        <end position="1194"/>
    </location>
</feature>
<dbReference type="GO" id="GO:0003690">
    <property type="term" value="F:double-stranded DNA binding"/>
    <property type="evidence" value="ECO:0007669"/>
    <property type="project" value="TreeGrafter"/>
</dbReference>
<dbReference type="InterPro" id="IPR057680">
    <property type="entry name" value="DUF7920"/>
</dbReference>
<dbReference type="PANTHER" id="PTHR12083:SF9">
    <property type="entry name" value="BIFUNCTIONAL POLYNUCLEOTIDE PHOSPHATASE_KINASE"/>
    <property type="match status" value="1"/>
</dbReference>
<dbReference type="Pfam" id="PF25536">
    <property type="entry name" value="DUF7920"/>
    <property type="match status" value="3"/>
</dbReference>
<dbReference type="Gene3D" id="3.40.50.300">
    <property type="entry name" value="P-loop containing nucleotide triphosphate hydrolases"/>
    <property type="match status" value="1"/>
</dbReference>
<gene>
    <name evidence="3" type="ORF">JKF63_04794</name>
</gene>